<dbReference type="InterPro" id="IPR010982">
    <property type="entry name" value="Lambda_DNA-bd_dom_sf"/>
</dbReference>
<keyword evidence="2" id="KW-0238">DNA-binding</keyword>
<dbReference type="Pfam" id="PF00356">
    <property type="entry name" value="LacI"/>
    <property type="match status" value="1"/>
</dbReference>
<feature type="domain" description="HTH lacI-type" evidence="4">
    <location>
        <begin position="2"/>
        <end position="56"/>
    </location>
</feature>
<dbReference type="PANTHER" id="PTHR30146">
    <property type="entry name" value="LACI-RELATED TRANSCRIPTIONAL REPRESSOR"/>
    <property type="match status" value="1"/>
</dbReference>
<dbReference type="Proteomes" id="UP000600247">
    <property type="component" value="Unassembled WGS sequence"/>
</dbReference>
<keyword evidence="3" id="KW-0804">Transcription</keyword>
<dbReference type="InterPro" id="IPR000843">
    <property type="entry name" value="HTH_LacI"/>
</dbReference>
<dbReference type="Pfam" id="PF13377">
    <property type="entry name" value="Peripla_BP_3"/>
    <property type="match status" value="1"/>
</dbReference>
<evidence type="ECO:0000259" key="5">
    <source>
        <dbReference type="PROSITE" id="PS50943"/>
    </source>
</evidence>
<gene>
    <name evidence="6" type="ORF">GCM10010918_20050</name>
</gene>
<dbReference type="InterPro" id="IPR028082">
    <property type="entry name" value="Peripla_BP_I"/>
</dbReference>
<evidence type="ECO:0000256" key="1">
    <source>
        <dbReference type="ARBA" id="ARBA00023015"/>
    </source>
</evidence>
<proteinExistence type="predicted"/>
<protein>
    <submittedName>
        <fullName evidence="6">LacI family transcriptional regulator</fullName>
    </submittedName>
</protein>
<evidence type="ECO:0000259" key="4">
    <source>
        <dbReference type="PROSITE" id="PS50932"/>
    </source>
</evidence>
<dbReference type="PANTHER" id="PTHR30146:SF109">
    <property type="entry name" value="HTH-TYPE TRANSCRIPTIONAL REGULATOR GALS"/>
    <property type="match status" value="1"/>
</dbReference>
<evidence type="ECO:0000256" key="3">
    <source>
        <dbReference type="ARBA" id="ARBA00023163"/>
    </source>
</evidence>
<dbReference type="InterPro" id="IPR001387">
    <property type="entry name" value="Cro/C1-type_HTH"/>
</dbReference>
<sequence length="323" mass="36101">MSSLKEIAQLTGVSISTVSNVLNGRKNVSQETRDRILRCCEEQGYVHDASPKKTKSERDKRIVFIFSDFDREFYLKIIEGVSTCLNENGYDLIICTNKSSDNFLKSSFARGTISLDGSLSDEYFKAVAKPEFPVVLMDRVLENDNKNTKSVVVDNYPVMRQLVQSLVDRGFQRFGFLGGLGTSLDNKERFSAFADTLQENGIAFDQSYYYHGNYREKSGYQAAKLMILSNDYPEVLVCANDNMAVGAMKAFEEHQISVPGNISITGFDDSDAAALAGLTTIKIPRYESGFLAAKELLELIKGNMNRETVKIGASIIWRQSVRT</sequence>
<dbReference type="InterPro" id="IPR046335">
    <property type="entry name" value="LacI/GalR-like_sensor"/>
</dbReference>
<comment type="caution">
    <text evidence="6">The sequence shown here is derived from an EMBL/GenBank/DDBJ whole genome shotgun (WGS) entry which is preliminary data.</text>
</comment>
<dbReference type="SUPFAM" id="SSF53822">
    <property type="entry name" value="Periplasmic binding protein-like I"/>
    <property type="match status" value="1"/>
</dbReference>
<organism evidence="6 7">
    <name type="scientific">Paenibacillus radicis</name>
    <name type="common">ex Gao et al. 2016</name>
    <dbReference type="NCBI Taxonomy" id="1737354"/>
    <lineage>
        <taxon>Bacteria</taxon>
        <taxon>Bacillati</taxon>
        <taxon>Bacillota</taxon>
        <taxon>Bacilli</taxon>
        <taxon>Bacillales</taxon>
        <taxon>Paenibacillaceae</taxon>
        <taxon>Paenibacillus</taxon>
    </lineage>
</organism>
<dbReference type="Gene3D" id="1.10.260.40">
    <property type="entry name" value="lambda repressor-like DNA-binding domains"/>
    <property type="match status" value="1"/>
</dbReference>
<name>A0A917H2D2_9BACL</name>
<dbReference type="GO" id="GO:0000976">
    <property type="term" value="F:transcription cis-regulatory region binding"/>
    <property type="evidence" value="ECO:0007669"/>
    <property type="project" value="TreeGrafter"/>
</dbReference>
<keyword evidence="7" id="KW-1185">Reference proteome</keyword>
<dbReference type="PROSITE" id="PS00356">
    <property type="entry name" value="HTH_LACI_1"/>
    <property type="match status" value="1"/>
</dbReference>
<evidence type="ECO:0000256" key="2">
    <source>
        <dbReference type="ARBA" id="ARBA00023125"/>
    </source>
</evidence>
<keyword evidence="1" id="KW-0805">Transcription regulation</keyword>
<dbReference type="Gene3D" id="3.40.50.2300">
    <property type="match status" value="2"/>
</dbReference>
<evidence type="ECO:0000313" key="6">
    <source>
        <dbReference type="EMBL" id="GGG65709.1"/>
    </source>
</evidence>
<feature type="domain" description="HTH cro/C1-type" evidence="5">
    <location>
        <begin position="3"/>
        <end position="32"/>
    </location>
</feature>
<dbReference type="RefSeq" id="WP_188888813.1">
    <property type="nucleotide sequence ID" value="NZ_BMHY01000003.1"/>
</dbReference>
<dbReference type="GO" id="GO:0003700">
    <property type="term" value="F:DNA-binding transcription factor activity"/>
    <property type="evidence" value="ECO:0007669"/>
    <property type="project" value="TreeGrafter"/>
</dbReference>
<accession>A0A917H2D2</accession>
<reference evidence="6 7" key="1">
    <citation type="journal article" date="2014" name="Int. J. Syst. Evol. Microbiol.">
        <title>Complete genome sequence of Corynebacterium casei LMG S-19264T (=DSM 44701T), isolated from a smear-ripened cheese.</title>
        <authorList>
            <consortium name="US DOE Joint Genome Institute (JGI-PGF)"/>
            <person name="Walter F."/>
            <person name="Albersmeier A."/>
            <person name="Kalinowski J."/>
            <person name="Ruckert C."/>
        </authorList>
    </citation>
    <scope>NUCLEOTIDE SEQUENCE [LARGE SCALE GENOMIC DNA]</scope>
    <source>
        <strain evidence="6 7">CGMCC 1.15286</strain>
    </source>
</reference>
<dbReference type="SMART" id="SM00354">
    <property type="entry name" value="HTH_LACI"/>
    <property type="match status" value="1"/>
</dbReference>
<evidence type="ECO:0000313" key="7">
    <source>
        <dbReference type="Proteomes" id="UP000600247"/>
    </source>
</evidence>
<dbReference type="SUPFAM" id="SSF47413">
    <property type="entry name" value="lambda repressor-like DNA-binding domains"/>
    <property type="match status" value="1"/>
</dbReference>
<dbReference type="AlphaFoldDB" id="A0A917H2D2"/>
<dbReference type="EMBL" id="BMHY01000003">
    <property type="protein sequence ID" value="GGG65709.1"/>
    <property type="molecule type" value="Genomic_DNA"/>
</dbReference>
<dbReference type="PROSITE" id="PS50932">
    <property type="entry name" value="HTH_LACI_2"/>
    <property type="match status" value="1"/>
</dbReference>
<dbReference type="CDD" id="cd01392">
    <property type="entry name" value="HTH_LacI"/>
    <property type="match status" value="1"/>
</dbReference>
<dbReference type="CDD" id="cd06267">
    <property type="entry name" value="PBP1_LacI_sugar_binding-like"/>
    <property type="match status" value="1"/>
</dbReference>
<dbReference type="PROSITE" id="PS50943">
    <property type="entry name" value="HTH_CROC1"/>
    <property type="match status" value="1"/>
</dbReference>